<dbReference type="Gene3D" id="3.30.559.10">
    <property type="entry name" value="Chloramphenicol acetyltransferase-like domain"/>
    <property type="match status" value="1"/>
</dbReference>
<sequence length="86" mass="10027">MPNMKNLLLNDGRREMVRSFEFDADAIVMLMFKAKSKSLEHPSRVLALSAFVWKHAILASRSISRSTKQIWKLFNREFVCVGTRRI</sequence>
<dbReference type="Proteomes" id="UP001472677">
    <property type="component" value="Unassembled WGS sequence"/>
</dbReference>
<name>A0ABR2G610_9ROSI</name>
<proteinExistence type="predicted"/>
<protein>
    <submittedName>
        <fullName evidence="1">Uncharacterized protein</fullName>
    </submittedName>
</protein>
<organism evidence="1 2">
    <name type="scientific">Hibiscus sabdariffa</name>
    <name type="common">roselle</name>
    <dbReference type="NCBI Taxonomy" id="183260"/>
    <lineage>
        <taxon>Eukaryota</taxon>
        <taxon>Viridiplantae</taxon>
        <taxon>Streptophyta</taxon>
        <taxon>Embryophyta</taxon>
        <taxon>Tracheophyta</taxon>
        <taxon>Spermatophyta</taxon>
        <taxon>Magnoliopsida</taxon>
        <taxon>eudicotyledons</taxon>
        <taxon>Gunneridae</taxon>
        <taxon>Pentapetalae</taxon>
        <taxon>rosids</taxon>
        <taxon>malvids</taxon>
        <taxon>Malvales</taxon>
        <taxon>Malvaceae</taxon>
        <taxon>Malvoideae</taxon>
        <taxon>Hibiscus</taxon>
    </lineage>
</organism>
<dbReference type="EMBL" id="JBBPBM010000002">
    <property type="protein sequence ID" value="KAK8595941.1"/>
    <property type="molecule type" value="Genomic_DNA"/>
</dbReference>
<comment type="caution">
    <text evidence="1">The sequence shown here is derived from an EMBL/GenBank/DDBJ whole genome shotgun (WGS) entry which is preliminary data.</text>
</comment>
<gene>
    <name evidence="1" type="ORF">V6N12_064447</name>
</gene>
<keyword evidence="2" id="KW-1185">Reference proteome</keyword>
<reference evidence="1 2" key="1">
    <citation type="journal article" date="2024" name="G3 (Bethesda)">
        <title>Genome assembly of Hibiscus sabdariffa L. provides insights into metabolisms of medicinal natural products.</title>
        <authorList>
            <person name="Kim T."/>
        </authorList>
    </citation>
    <scope>NUCLEOTIDE SEQUENCE [LARGE SCALE GENOMIC DNA]</scope>
    <source>
        <strain evidence="1">TK-2024</strain>
        <tissue evidence="1">Old leaves</tissue>
    </source>
</reference>
<accession>A0ABR2G610</accession>
<evidence type="ECO:0000313" key="1">
    <source>
        <dbReference type="EMBL" id="KAK8595941.1"/>
    </source>
</evidence>
<dbReference type="InterPro" id="IPR023213">
    <property type="entry name" value="CAT-like_dom_sf"/>
</dbReference>
<evidence type="ECO:0000313" key="2">
    <source>
        <dbReference type="Proteomes" id="UP001472677"/>
    </source>
</evidence>